<organism evidence="2 3">
    <name type="scientific">Nocardia otitidiscaviarum</name>
    <dbReference type="NCBI Taxonomy" id="1823"/>
    <lineage>
        <taxon>Bacteria</taxon>
        <taxon>Bacillati</taxon>
        <taxon>Actinomycetota</taxon>
        <taxon>Actinomycetes</taxon>
        <taxon>Mycobacteriales</taxon>
        <taxon>Nocardiaceae</taxon>
        <taxon>Nocardia</taxon>
    </lineage>
</organism>
<proteinExistence type="predicted"/>
<feature type="signal peptide" evidence="1">
    <location>
        <begin position="1"/>
        <end position="34"/>
    </location>
</feature>
<dbReference type="InterPro" id="IPR006626">
    <property type="entry name" value="PbH1"/>
</dbReference>
<dbReference type="RefSeq" id="WP_039818714.1">
    <property type="nucleotide sequence ID" value="NZ_UGRY01000006.1"/>
</dbReference>
<feature type="chain" id="PRO_5016690846" description="Right handed beta helix domain-containing protein" evidence="1">
    <location>
        <begin position="35"/>
        <end position="543"/>
    </location>
</feature>
<evidence type="ECO:0008006" key="4">
    <source>
        <dbReference type="Google" id="ProtNLM"/>
    </source>
</evidence>
<dbReference type="EMBL" id="UGRY01000006">
    <property type="protein sequence ID" value="SUD48926.1"/>
    <property type="molecule type" value="Genomic_DNA"/>
</dbReference>
<dbReference type="InterPro" id="IPR012334">
    <property type="entry name" value="Pectin_lyas_fold"/>
</dbReference>
<evidence type="ECO:0000313" key="2">
    <source>
        <dbReference type="EMBL" id="SUD48926.1"/>
    </source>
</evidence>
<sequence>MISNERTRRSTARMAAPLVALLACVAAATGIAQAQPDSMTWYVRAGAAPGGSGEVGAPFESLARAEAASRAGDTIVIQPAAAALDGGIALKPGQRLVGGGAEVIGAPDGAELPRLTNTTGDNDGDAVRLAPGVQVRNLVIDGAQRGGIYGHDAVDAVISGNRVTGTNRRCADGFMIGPFTLPPGIAVGLAADPLPEFIVLNNGWAAIMADFSAATGTIRIEGNIVHDTACGDGIDIRAHGTSVVDARLRDNAIRDINLGLAKLSVLALGLQAGDTARLTAELVGNQQIGIAPLSSPLNHLADSEGLFINPMDRAVMEVTVDRNEFRDGHGNFSANGLEYVTTNGTPQSRVTVSNSTFEHVRGDIIESYNLSTEGARQSLSLNNVSAFHSTFPAAVLNPVIPANLGSCLVTTNFGRTGSTHLEVADSRFGDCSADGIGLISYTPTGPEPATAQLTFDIRDTTITGTAANGLAIVNVGDTDVVRGSIDRTSVSGVRGKLIDSRNTGVIGSVAMEFGTGTLDGAAVSCLAADHPRVELSAFAATCR</sequence>
<protein>
    <recommendedName>
        <fullName evidence="4">Right handed beta helix domain-containing protein</fullName>
    </recommendedName>
</protein>
<dbReference type="Gene3D" id="2.160.20.10">
    <property type="entry name" value="Single-stranded right-handed beta-helix, Pectin lyase-like"/>
    <property type="match status" value="1"/>
</dbReference>
<dbReference type="SUPFAM" id="SSF51126">
    <property type="entry name" value="Pectin lyase-like"/>
    <property type="match status" value="1"/>
</dbReference>
<reference evidence="2 3" key="1">
    <citation type="submission" date="2018-06" db="EMBL/GenBank/DDBJ databases">
        <authorList>
            <consortium name="Pathogen Informatics"/>
            <person name="Doyle S."/>
        </authorList>
    </citation>
    <scope>NUCLEOTIDE SEQUENCE [LARGE SCALE GENOMIC DNA]</scope>
    <source>
        <strain evidence="2 3">NCTC1934</strain>
    </source>
</reference>
<gene>
    <name evidence="2" type="ORF">NCTC1934_06272</name>
</gene>
<dbReference type="PROSITE" id="PS51257">
    <property type="entry name" value="PROKAR_LIPOPROTEIN"/>
    <property type="match status" value="1"/>
</dbReference>
<keyword evidence="1" id="KW-0732">Signal</keyword>
<keyword evidence="3" id="KW-1185">Reference proteome</keyword>
<accession>A0A379JKM6</accession>
<dbReference type="SMART" id="SM00710">
    <property type="entry name" value="PbH1"/>
    <property type="match status" value="7"/>
</dbReference>
<evidence type="ECO:0000313" key="3">
    <source>
        <dbReference type="Proteomes" id="UP000255467"/>
    </source>
</evidence>
<name>A0A379JKM6_9NOCA</name>
<evidence type="ECO:0000256" key="1">
    <source>
        <dbReference type="SAM" id="SignalP"/>
    </source>
</evidence>
<dbReference type="InterPro" id="IPR011050">
    <property type="entry name" value="Pectin_lyase_fold/virulence"/>
</dbReference>
<dbReference type="Proteomes" id="UP000255467">
    <property type="component" value="Unassembled WGS sequence"/>
</dbReference>
<dbReference type="AlphaFoldDB" id="A0A379JKM6"/>